<dbReference type="PROSITE" id="PS50004">
    <property type="entry name" value="C2"/>
    <property type="match status" value="1"/>
</dbReference>
<feature type="compositionally biased region" description="Pro residues" evidence="8">
    <location>
        <begin position="748"/>
        <end position="762"/>
    </location>
</feature>
<dbReference type="GO" id="GO:0051209">
    <property type="term" value="P:release of sequestered calcium ion into cytosol"/>
    <property type="evidence" value="ECO:0007669"/>
    <property type="project" value="TreeGrafter"/>
</dbReference>
<dbReference type="CDD" id="cd13360">
    <property type="entry name" value="PH_PLC_fungal"/>
    <property type="match status" value="1"/>
</dbReference>
<dbReference type="InterPro" id="IPR037755">
    <property type="entry name" value="Plc1_PH"/>
</dbReference>
<evidence type="ECO:0000313" key="12">
    <source>
        <dbReference type="EMBL" id="TDL27827.1"/>
    </source>
</evidence>
<dbReference type="Gene3D" id="2.30.29.30">
    <property type="entry name" value="Pleckstrin-homology domain (PH domain)/Phosphotyrosine-binding domain (PTB)"/>
    <property type="match status" value="1"/>
</dbReference>
<dbReference type="Pfam" id="PF00168">
    <property type="entry name" value="C2"/>
    <property type="match status" value="2"/>
</dbReference>
<dbReference type="InterPro" id="IPR001711">
    <property type="entry name" value="PLipase_C_Pinositol-sp_Y"/>
</dbReference>
<organism evidence="12 13">
    <name type="scientific">Rickenella mellea</name>
    <dbReference type="NCBI Taxonomy" id="50990"/>
    <lineage>
        <taxon>Eukaryota</taxon>
        <taxon>Fungi</taxon>
        <taxon>Dikarya</taxon>
        <taxon>Basidiomycota</taxon>
        <taxon>Agaricomycotina</taxon>
        <taxon>Agaricomycetes</taxon>
        <taxon>Hymenochaetales</taxon>
        <taxon>Rickenellaceae</taxon>
        <taxon>Rickenella</taxon>
    </lineage>
</organism>
<dbReference type="GO" id="GO:0048015">
    <property type="term" value="P:phosphatidylinositol-mediated signaling"/>
    <property type="evidence" value="ECO:0007669"/>
    <property type="project" value="TreeGrafter"/>
</dbReference>
<comment type="cofactor">
    <cofactor evidence="1">
        <name>Ca(2+)</name>
        <dbReference type="ChEBI" id="CHEBI:29108"/>
    </cofactor>
</comment>
<protein>
    <recommendedName>
        <fullName evidence="2 7">Phosphoinositide phospholipase C</fullName>
        <ecNumber evidence="2 7">3.1.4.11</ecNumber>
    </recommendedName>
</protein>
<feature type="domain" description="EF-hand" evidence="11">
    <location>
        <begin position="169"/>
        <end position="204"/>
    </location>
</feature>
<evidence type="ECO:0000256" key="5">
    <source>
        <dbReference type="ARBA" id="ARBA00023098"/>
    </source>
</evidence>
<dbReference type="SMART" id="SM00149">
    <property type="entry name" value="PLCYc"/>
    <property type="match status" value="1"/>
</dbReference>
<evidence type="ECO:0000256" key="7">
    <source>
        <dbReference type="RuleBase" id="RU361133"/>
    </source>
</evidence>
<feature type="domain" description="C2" evidence="9">
    <location>
        <begin position="682"/>
        <end position="846"/>
    </location>
</feature>
<dbReference type="GO" id="GO:0005509">
    <property type="term" value="F:calcium ion binding"/>
    <property type="evidence" value="ECO:0007669"/>
    <property type="project" value="InterPro"/>
</dbReference>
<dbReference type="InterPro" id="IPR011993">
    <property type="entry name" value="PH-like_dom_sf"/>
</dbReference>
<dbReference type="InterPro" id="IPR015359">
    <property type="entry name" value="PLC_EF-hand-like"/>
</dbReference>
<feature type="region of interest" description="Disordered" evidence="8">
    <location>
        <begin position="512"/>
        <end position="561"/>
    </location>
</feature>
<dbReference type="OrthoDB" id="269822at2759"/>
<keyword evidence="6" id="KW-0807">Transducer</keyword>
<feature type="compositionally biased region" description="Low complexity" evidence="8">
    <location>
        <begin position="452"/>
        <end position="464"/>
    </location>
</feature>
<dbReference type="SUPFAM" id="SSF49562">
    <property type="entry name" value="C2 domain (Calcium/lipid-binding domain, CaLB)"/>
    <property type="match status" value="1"/>
</dbReference>
<dbReference type="Gene3D" id="2.60.40.150">
    <property type="entry name" value="C2 domain"/>
    <property type="match status" value="1"/>
</dbReference>
<dbReference type="STRING" id="50990.A0A4Y7QJI0"/>
<dbReference type="PROSITE" id="PS50222">
    <property type="entry name" value="EF_HAND_2"/>
    <property type="match status" value="1"/>
</dbReference>
<feature type="region of interest" description="Disordered" evidence="8">
    <location>
        <begin position="747"/>
        <end position="767"/>
    </location>
</feature>
<dbReference type="InterPro" id="IPR000008">
    <property type="entry name" value="C2_dom"/>
</dbReference>
<dbReference type="InterPro" id="IPR011992">
    <property type="entry name" value="EF-hand-dom_pair"/>
</dbReference>
<dbReference type="PROSITE" id="PS50007">
    <property type="entry name" value="PIPLC_X_DOMAIN"/>
    <property type="match status" value="1"/>
</dbReference>
<gene>
    <name evidence="12" type="ORF">BD410DRAFT_713339</name>
</gene>
<dbReference type="InterPro" id="IPR035892">
    <property type="entry name" value="C2_domain_sf"/>
</dbReference>
<evidence type="ECO:0000259" key="10">
    <source>
        <dbReference type="PROSITE" id="PS50008"/>
    </source>
</evidence>
<dbReference type="VEuPathDB" id="FungiDB:BD410DRAFT_713339"/>
<dbReference type="SUPFAM" id="SSF51695">
    <property type="entry name" value="PLC-like phosphodiesterases"/>
    <property type="match status" value="1"/>
</dbReference>
<dbReference type="PRINTS" id="PR00390">
    <property type="entry name" value="PHPHLIPASEC"/>
</dbReference>
<feature type="compositionally biased region" description="Low complexity" evidence="8">
    <location>
        <begin position="524"/>
        <end position="559"/>
    </location>
</feature>
<keyword evidence="4 7" id="KW-0442">Lipid degradation</keyword>
<feature type="domain" description="PI-PLC Y-box" evidence="10">
    <location>
        <begin position="571"/>
        <end position="686"/>
    </location>
</feature>
<dbReference type="GO" id="GO:0016042">
    <property type="term" value="P:lipid catabolic process"/>
    <property type="evidence" value="ECO:0007669"/>
    <property type="project" value="UniProtKB-KW"/>
</dbReference>
<dbReference type="Gene3D" id="3.20.20.190">
    <property type="entry name" value="Phosphatidylinositol (PI) phosphodiesterase"/>
    <property type="match status" value="1"/>
</dbReference>
<dbReference type="SUPFAM" id="SSF50729">
    <property type="entry name" value="PH domain-like"/>
    <property type="match status" value="1"/>
</dbReference>
<dbReference type="GO" id="GO:0004435">
    <property type="term" value="F:phosphatidylinositol-4,5-bisphosphate phospholipase C activity"/>
    <property type="evidence" value="ECO:0007669"/>
    <property type="project" value="UniProtKB-EC"/>
</dbReference>
<dbReference type="InterPro" id="IPR000909">
    <property type="entry name" value="PLipase_C_PInositol-sp_X_dom"/>
</dbReference>
<comment type="catalytic activity">
    <reaction evidence="7">
        <text>a 1,2-diacyl-sn-glycero-3-phospho-(1D-myo-inositol-4,5-bisphosphate) + H2O = 1D-myo-inositol 1,4,5-trisphosphate + a 1,2-diacyl-sn-glycerol + H(+)</text>
        <dbReference type="Rhea" id="RHEA:33179"/>
        <dbReference type="ChEBI" id="CHEBI:15377"/>
        <dbReference type="ChEBI" id="CHEBI:15378"/>
        <dbReference type="ChEBI" id="CHEBI:17815"/>
        <dbReference type="ChEBI" id="CHEBI:58456"/>
        <dbReference type="ChEBI" id="CHEBI:203600"/>
        <dbReference type="EC" id="3.1.4.11"/>
    </reaction>
</comment>
<dbReference type="Pfam" id="PF00388">
    <property type="entry name" value="PI-PLC-X"/>
    <property type="match status" value="1"/>
</dbReference>
<evidence type="ECO:0000259" key="11">
    <source>
        <dbReference type="PROSITE" id="PS50222"/>
    </source>
</evidence>
<dbReference type="EC" id="3.1.4.11" evidence="2 7"/>
<dbReference type="CDD" id="cd16207">
    <property type="entry name" value="EFh_ScPlc1p_like"/>
    <property type="match status" value="1"/>
</dbReference>
<dbReference type="Pfam" id="PF09279">
    <property type="entry name" value="EF-hand_like"/>
    <property type="match status" value="1"/>
</dbReference>
<dbReference type="CDD" id="cd00275">
    <property type="entry name" value="C2_PLC_like"/>
    <property type="match status" value="1"/>
</dbReference>
<dbReference type="AlphaFoldDB" id="A0A4Y7QJI0"/>
<dbReference type="PROSITE" id="PS50008">
    <property type="entry name" value="PIPLC_Y_DOMAIN"/>
    <property type="match status" value="1"/>
</dbReference>
<dbReference type="InterPro" id="IPR001192">
    <property type="entry name" value="PI-PLC_fam"/>
</dbReference>
<dbReference type="SUPFAM" id="SSF47473">
    <property type="entry name" value="EF-hand"/>
    <property type="match status" value="1"/>
</dbReference>
<dbReference type="PANTHER" id="PTHR10336:SF36">
    <property type="entry name" value="1-PHOSPHATIDYLINOSITOL 4,5-BISPHOSPHATE PHOSPHODIESTERASE BETA-4"/>
    <property type="match status" value="1"/>
</dbReference>
<dbReference type="SMART" id="SM00148">
    <property type="entry name" value="PLCXc"/>
    <property type="match status" value="1"/>
</dbReference>
<feature type="region of interest" description="Disordered" evidence="8">
    <location>
        <begin position="444"/>
        <end position="466"/>
    </location>
</feature>
<evidence type="ECO:0000256" key="1">
    <source>
        <dbReference type="ARBA" id="ARBA00001913"/>
    </source>
</evidence>
<keyword evidence="3 7" id="KW-0378">Hydrolase</keyword>
<keyword evidence="5 7" id="KW-0443">Lipid metabolism</keyword>
<evidence type="ECO:0000256" key="8">
    <source>
        <dbReference type="SAM" id="MobiDB-lite"/>
    </source>
</evidence>
<evidence type="ECO:0000259" key="9">
    <source>
        <dbReference type="PROSITE" id="PS50004"/>
    </source>
</evidence>
<dbReference type="PANTHER" id="PTHR10336">
    <property type="entry name" value="PHOSPHOINOSITIDE-SPECIFIC PHOSPHOLIPASE C FAMILY PROTEIN"/>
    <property type="match status" value="1"/>
</dbReference>
<accession>A0A4Y7QJI0</accession>
<dbReference type="Proteomes" id="UP000294933">
    <property type="component" value="Unassembled WGS sequence"/>
</dbReference>
<evidence type="ECO:0000256" key="6">
    <source>
        <dbReference type="ARBA" id="ARBA00023224"/>
    </source>
</evidence>
<proteinExistence type="predicted"/>
<dbReference type="SMART" id="SM00239">
    <property type="entry name" value="C2"/>
    <property type="match status" value="1"/>
</dbReference>
<sequence>MDAGEDVKVPLLLQQGTPMTKVSAKKKKTVIFRIDADEGCIHWESNKAGIIAIENIKELRSGADARYYREQFQLSSEYESRWITIIYILDGSYKTLHLIATSTDVFRMWDSTLRALFAVRQQLMSGLGHGEQRQAVWEKRYWKGADEGGDEKLTFAEVECMCKRLNVNFSAEEMKSRFEEADVQKRGYLDFSDFQRFVKLIKVRPELTQLYTTLSGGKDGVLDFTAFEKFMRDSQKSSLSKDELENIFARYATKQEEGRPSTITLDAFTSYLLSPDNAVFTDHNGKVWQDMTRPLSEYFISSSHNTYLVGHQLVGVSTIEGYIRALLHSCRSVELDIYDGETEPVIYHGKTFTSKVPLRDICVAIAKYAFVASPYPIVISAEVHCSLPQQDLIAEIMKATFGDALVTAPVDGQKTIEVLPSPEALKGKVLLKAKNLYVSEHEQLREKSLTVDTESSTETSSDTDMMQEFRVELNKARNSEPVKELKEEFQKARNMESLKEIKGEFLKARNIVSRVRQKSPPPSQASSSAPASPRPHALSLPPRSAQSPLPTAATAASTAPAPPKVKMSLDLVGLLVYTVGVKCRGFNKKEHYAPEHVFSLSERTANKVLKQSMWDLVKHNRTHVVRIYPSGTRLNSSNYEPHRYWCAGAQLVAINWQTFDLGYMINHAMFQRNGRAGYVLKPLALRSPTKDLFSKYSKHVLDVTIISAQQLPRPKDALGHEIILKSPIDPCVEVSIHIPDWTHSPFVPASPPPIPPPPPSSPPAAAAASTARVATYKTSVVKNNGFNPVWEETLSLPFDCVGDMMDLIFVKFAVKDEKADDNEPLAVFCVSLGSIQQGYRHLPLHDSQLSQYLFSTLFVKISIRET</sequence>
<dbReference type="EMBL" id="ML170158">
    <property type="protein sequence ID" value="TDL27827.1"/>
    <property type="molecule type" value="Genomic_DNA"/>
</dbReference>
<evidence type="ECO:0000256" key="4">
    <source>
        <dbReference type="ARBA" id="ARBA00022963"/>
    </source>
</evidence>
<keyword evidence="13" id="KW-1185">Reference proteome</keyword>
<evidence type="ECO:0000313" key="13">
    <source>
        <dbReference type="Proteomes" id="UP000294933"/>
    </source>
</evidence>
<evidence type="ECO:0000256" key="2">
    <source>
        <dbReference type="ARBA" id="ARBA00012368"/>
    </source>
</evidence>
<dbReference type="CDD" id="cd08598">
    <property type="entry name" value="PI-PLC1c_yeast"/>
    <property type="match status" value="1"/>
</dbReference>
<dbReference type="Gene3D" id="1.10.238.10">
    <property type="entry name" value="EF-hand"/>
    <property type="match status" value="2"/>
</dbReference>
<reference evidence="12 13" key="1">
    <citation type="submission" date="2018-06" db="EMBL/GenBank/DDBJ databases">
        <title>A transcriptomic atlas of mushroom development highlights an independent origin of complex multicellularity.</title>
        <authorList>
            <consortium name="DOE Joint Genome Institute"/>
            <person name="Krizsan K."/>
            <person name="Almasi E."/>
            <person name="Merenyi Z."/>
            <person name="Sahu N."/>
            <person name="Viragh M."/>
            <person name="Koszo T."/>
            <person name="Mondo S."/>
            <person name="Kiss B."/>
            <person name="Balint B."/>
            <person name="Kues U."/>
            <person name="Barry K."/>
            <person name="Hegedus J.C."/>
            <person name="Henrissat B."/>
            <person name="Johnson J."/>
            <person name="Lipzen A."/>
            <person name="Ohm R."/>
            <person name="Nagy I."/>
            <person name="Pangilinan J."/>
            <person name="Yan J."/>
            <person name="Xiong Y."/>
            <person name="Grigoriev I.V."/>
            <person name="Hibbett D.S."/>
            <person name="Nagy L.G."/>
        </authorList>
    </citation>
    <scope>NUCLEOTIDE SEQUENCE [LARGE SCALE GENOMIC DNA]</scope>
    <source>
        <strain evidence="12 13">SZMC22713</strain>
    </source>
</reference>
<dbReference type="InterPro" id="IPR017946">
    <property type="entry name" value="PLC-like_Pdiesterase_TIM-brl"/>
</dbReference>
<dbReference type="InterPro" id="IPR002048">
    <property type="entry name" value="EF_hand_dom"/>
</dbReference>
<evidence type="ECO:0000256" key="3">
    <source>
        <dbReference type="ARBA" id="ARBA00022801"/>
    </source>
</evidence>
<dbReference type="Pfam" id="PF00387">
    <property type="entry name" value="PI-PLC-Y"/>
    <property type="match status" value="1"/>
</dbReference>
<name>A0A4Y7QJI0_9AGAM</name>